<dbReference type="Proteomes" id="UP001172386">
    <property type="component" value="Unassembled WGS sequence"/>
</dbReference>
<evidence type="ECO:0000313" key="2">
    <source>
        <dbReference type="Proteomes" id="UP001172386"/>
    </source>
</evidence>
<proteinExistence type="predicted"/>
<name>A0ACC3A135_9EURO</name>
<comment type="caution">
    <text evidence="1">The sequence shown here is derived from an EMBL/GenBank/DDBJ whole genome shotgun (WGS) entry which is preliminary data.</text>
</comment>
<gene>
    <name evidence="1" type="ORF">H2198_007101</name>
</gene>
<accession>A0ACC3A135</accession>
<keyword evidence="2" id="KW-1185">Reference proteome</keyword>
<sequence length="124" mass="14009">MSVTTTSNTTTQSVLKVLADYELTHSGNDTDGTVEAPNPRLVDQETRQNPDWWTRDYNGVPPYRPINYDLDHELRPWARPGIETAFVWTMLNGVGVVAATARLWRNTGGRLNDTIFRFSIGGER</sequence>
<protein>
    <submittedName>
        <fullName evidence="1">Uncharacterized protein</fullName>
    </submittedName>
</protein>
<evidence type="ECO:0000313" key="1">
    <source>
        <dbReference type="EMBL" id="KAJ9653754.1"/>
    </source>
</evidence>
<organism evidence="1 2">
    <name type="scientific">Neophaeococcomyces mojaviensis</name>
    <dbReference type="NCBI Taxonomy" id="3383035"/>
    <lineage>
        <taxon>Eukaryota</taxon>
        <taxon>Fungi</taxon>
        <taxon>Dikarya</taxon>
        <taxon>Ascomycota</taxon>
        <taxon>Pezizomycotina</taxon>
        <taxon>Eurotiomycetes</taxon>
        <taxon>Chaetothyriomycetidae</taxon>
        <taxon>Chaetothyriales</taxon>
        <taxon>Chaetothyriales incertae sedis</taxon>
        <taxon>Neophaeococcomyces</taxon>
    </lineage>
</organism>
<reference evidence="1" key="1">
    <citation type="submission" date="2022-10" db="EMBL/GenBank/DDBJ databases">
        <title>Culturing micro-colonial fungi from biological soil crusts in the Mojave desert and describing Neophaeococcomyces mojavensis, and introducing the new genera and species Taxawa tesnikishii.</title>
        <authorList>
            <person name="Kurbessoian T."/>
            <person name="Stajich J.E."/>
        </authorList>
    </citation>
    <scope>NUCLEOTIDE SEQUENCE</scope>
    <source>
        <strain evidence="1">JES_112</strain>
    </source>
</reference>
<dbReference type="EMBL" id="JAPDRQ010000142">
    <property type="protein sequence ID" value="KAJ9653754.1"/>
    <property type="molecule type" value="Genomic_DNA"/>
</dbReference>